<organism evidence="4 5">
    <name type="scientific">Enterocloster bolteae</name>
    <dbReference type="NCBI Taxonomy" id="208479"/>
    <lineage>
        <taxon>Bacteria</taxon>
        <taxon>Bacillati</taxon>
        <taxon>Bacillota</taxon>
        <taxon>Clostridia</taxon>
        <taxon>Lachnospirales</taxon>
        <taxon>Lachnospiraceae</taxon>
        <taxon>Enterocloster</taxon>
    </lineage>
</organism>
<evidence type="ECO:0000256" key="1">
    <source>
        <dbReference type="ARBA" id="ARBA00023125"/>
    </source>
</evidence>
<feature type="DNA-binding region" description="H-T-H motif" evidence="2">
    <location>
        <begin position="39"/>
        <end position="58"/>
    </location>
</feature>
<dbReference type="PRINTS" id="PR00455">
    <property type="entry name" value="HTHTETR"/>
</dbReference>
<dbReference type="InterPro" id="IPR023772">
    <property type="entry name" value="DNA-bd_HTH_TetR-type_CS"/>
</dbReference>
<dbReference type="Gene3D" id="1.10.10.60">
    <property type="entry name" value="Homeodomain-like"/>
    <property type="match status" value="1"/>
</dbReference>
<evidence type="ECO:0000256" key="2">
    <source>
        <dbReference type="PROSITE-ProRule" id="PRU00335"/>
    </source>
</evidence>
<dbReference type="Pfam" id="PF22568">
    <property type="entry name" value="Tet_C_40"/>
    <property type="match status" value="1"/>
</dbReference>
<protein>
    <submittedName>
        <fullName evidence="4">TetR/AcrR family transcriptional regulator</fullName>
    </submittedName>
</protein>
<dbReference type="PROSITE" id="PS50977">
    <property type="entry name" value="HTH_TETR_2"/>
    <property type="match status" value="1"/>
</dbReference>
<evidence type="ECO:0000313" key="5">
    <source>
        <dbReference type="Proteomes" id="UP000284543"/>
    </source>
</evidence>
<reference evidence="4 5" key="1">
    <citation type="submission" date="2018-08" db="EMBL/GenBank/DDBJ databases">
        <title>A genome reference for cultivated species of the human gut microbiota.</title>
        <authorList>
            <person name="Zou Y."/>
            <person name="Xue W."/>
            <person name="Luo G."/>
        </authorList>
    </citation>
    <scope>NUCLEOTIDE SEQUENCE [LARGE SCALE GENOMIC DNA]</scope>
    <source>
        <strain evidence="4 5">AF14-18</strain>
    </source>
</reference>
<name>A0A412ZBM5_9FIRM</name>
<feature type="domain" description="HTH tetR-type" evidence="3">
    <location>
        <begin position="16"/>
        <end position="76"/>
    </location>
</feature>
<evidence type="ECO:0000259" key="3">
    <source>
        <dbReference type="PROSITE" id="PS50977"/>
    </source>
</evidence>
<proteinExistence type="predicted"/>
<sequence length="207" mass="24252">MENKKSVRRPQQKRSIQMKETILEVSKSLFCENGYYNTTTNEIAKTAGISIGSLYSYFPDKDAILTELLERSNQYHFSNVFEKLRPESSAQLYLKEPKKWLYDLVNTLIQLHEAEKDFLRELNVLYFAKPEVKAIKDSQSEKVQMATYEYIRLYQSELPYEDLEAVSVVIVDFITALVDRIIFKEARLEKERLLNAGIEALYRIISK</sequence>
<dbReference type="AlphaFoldDB" id="A0A412ZBM5"/>
<accession>A0A412ZBM5</accession>
<dbReference type="Proteomes" id="UP000284543">
    <property type="component" value="Unassembled WGS sequence"/>
</dbReference>
<dbReference type="InterPro" id="IPR009057">
    <property type="entry name" value="Homeodomain-like_sf"/>
</dbReference>
<dbReference type="GO" id="GO:0003677">
    <property type="term" value="F:DNA binding"/>
    <property type="evidence" value="ECO:0007669"/>
    <property type="project" value="UniProtKB-UniRule"/>
</dbReference>
<keyword evidence="1 2" id="KW-0238">DNA-binding</keyword>
<dbReference type="PANTHER" id="PTHR43479:SF11">
    <property type="entry name" value="ACREF_ENVCD OPERON REPRESSOR-RELATED"/>
    <property type="match status" value="1"/>
</dbReference>
<dbReference type="PANTHER" id="PTHR43479">
    <property type="entry name" value="ACREF/ENVCD OPERON REPRESSOR-RELATED"/>
    <property type="match status" value="1"/>
</dbReference>
<dbReference type="InterPro" id="IPR001647">
    <property type="entry name" value="HTH_TetR"/>
</dbReference>
<gene>
    <name evidence="4" type="ORF">DWW02_07595</name>
</gene>
<evidence type="ECO:0000313" key="4">
    <source>
        <dbReference type="EMBL" id="RGV77522.1"/>
    </source>
</evidence>
<dbReference type="Pfam" id="PF00440">
    <property type="entry name" value="TetR_N"/>
    <property type="match status" value="1"/>
</dbReference>
<dbReference type="Gene3D" id="1.10.357.10">
    <property type="entry name" value="Tetracycline Repressor, domain 2"/>
    <property type="match status" value="1"/>
</dbReference>
<dbReference type="RefSeq" id="WP_117626153.1">
    <property type="nucleotide sequence ID" value="NZ_CAUFHZ010000031.1"/>
</dbReference>
<comment type="caution">
    <text evidence="4">The sequence shown here is derived from an EMBL/GenBank/DDBJ whole genome shotgun (WGS) entry which is preliminary data.</text>
</comment>
<dbReference type="SUPFAM" id="SSF46689">
    <property type="entry name" value="Homeodomain-like"/>
    <property type="match status" value="1"/>
</dbReference>
<dbReference type="InterPro" id="IPR055155">
    <property type="entry name" value="SMU_134-like_C"/>
</dbReference>
<dbReference type="InterPro" id="IPR050624">
    <property type="entry name" value="HTH-type_Tx_Regulator"/>
</dbReference>
<dbReference type="PROSITE" id="PS01081">
    <property type="entry name" value="HTH_TETR_1"/>
    <property type="match status" value="1"/>
</dbReference>
<dbReference type="EMBL" id="QRZM01000002">
    <property type="protein sequence ID" value="RGV77522.1"/>
    <property type="molecule type" value="Genomic_DNA"/>
</dbReference>